<proteinExistence type="predicted"/>
<feature type="signal peptide" evidence="1">
    <location>
        <begin position="1"/>
        <end position="27"/>
    </location>
</feature>
<dbReference type="EMBL" id="CP155618">
    <property type="protein sequence ID" value="XBL13436.1"/>
    <property type="molecule type" value="Genomic_DNA"/>
</dbReference>
<evidence type="ECO:0000313" key="3">
    <source>
        <dbReference type="Proteomes" id="UP001224325"/>
    </source>
</evidence>
<protein>
    <submittedName>
        <fullName evidence="2">DUF6520 family protein</fullName>
    </submittedName>
</protein>
<keyword evidence="1" id="KW-0732">Signal</keyword>
<organism evidence="2 3">
    <name type="scientific">Mariniflexile litorale</name>
    <dbReference type="NCBI Taxonomy" id="3045158"/>
    <lineage>
        <taxon>Bacteria</taxon>
        <taxon>Pseudomonadati</taxon>
        <taxon>Bacteroidota</taxon>
        <taxon>Flavobacteriia</taxon>
        <taxon>Flavobacteriales</taxon>
        <taxon>Flavobacteriaceae</taxon>
        <taxon>Mariniflexile</taxon>
    </lineage>
</organism>
<reference evidence="2" key="1">
    <citation type="submission" date="2024-04" db="EMBL/GenBank/DDBJ databases">
        <title>Mariniflexile litorale, isolated from the shallow sediments of the Sea of Japan.</title>
        <authorList>
            <person name="Romanenko L."/>
            <person name="Isaeva M."/>
        </authorList>
    </citation>
    <scope>NUCLEOTIDE SEQUENCE [LARGE SCALE GENOMIC DNA]</scope>
    <source>
        <strain evidence="2">KMM 9835</strain>
    </source>
</reference>
<evidence type="ECO:0000256" key="1">
    <source>
        <dbReference type="SAM" id="SignalP"/>
    </source>
</evidence>
<dbReference type="RefSeq" id="WP_308993907.1">
    <property type="nucleotide sequence ID" value="NZ_CP155618.1"/>
</dbReference>
<keyword evidence="3" id="KW-1185">Reference proteome</keyword>
<accession>A0AAU7EDD6</accession>
<gene>
    <name evidence="2" type="ORF">QLS71_014045</name>
</gene>
<feature type="chain" id="PRO_5043705859" evidence="1">
    <location>
        <begin position="28"/>
        <end position="80"/>
    </location>
</feature>
<dbReference type="KEGG" id="mlil:QLS71_014045"/>
<dbReference type="InterPro" id="IPR045391">
    <property type="entry name" value="DUF6520"/>
</dbReference>
<name>A0AAU7EDD6_9FLAO</name>
<sequence>MTSKFFKIVLPAFAILLAISLSFATQANSTSQIGYYDHPAFGPTQVTVSCDAPSGDPCMFGQYRVYAEQELITPLFKNNP</sequence>
<dbReference type="AlphaFoldDB" id="A0AAU7EDD6"/>
<evidence type="ECO:0000313" key="2">
    <source>
        <dbReference type="EMBL" id="XBL13436.1"/>
    </source>
</evidence>
<dbReference type="Proteomes" id="UP001224325">
    <property type="component" value="Chromosome"/>
</dbReference>
<dbReference type="Pfam" id="PF20130">
    <property type="entry name" value="DUF6520"/>
    <property type="match status" value="1"/>
</dbReference>